<keyword evidence="3" id="KW-1185">Reference proteome</keyword>
<dbReference type="AlphaFoldDB" id="A0A8H9GRJ8"/>
<evidence type="ECO:0000259" key="1">
    <source>
        <dbReference type="Pfam" id="PF24722"/>
    </source>
</evidence>
<dbReference type="EMBL" id="BMPT01000020">
    <property type="protein sequence ID" value="GGM39218.1"/>
    <property type="molecule type" value="Genomic_DNA"/>
</dbReference>
<accession>A0A8H9GRJ8</accession>
<reference evidence="2" key="2">
    <citation type="submission" date="2020-09" db="EMBL/GenBank/DDBJ databases">
        <authorList>
            <person name="Sun Q."/>
            <person name="Ohkuma M."/>
        </authorList>
    </citation>
    <scope>NUCLEOTIDE SEQUENCE</scope>
    <source>
        <strain evidence="2">JCM 3051</strain>
    </source>
</reference>
<evidence type="ECO:0000313" key="3">
    <source>
        <dbReference type="Proteomes" id="UP000655589"/>
    </source>
</evidence>
<gene>
    <name evidence="2" type="ORF">GCM10010102_38560</name>
</gene>
<proteinExistence type="predicted"/>
<name>A0A8H9GRJ8_9MICO</name>
<evidence type="ECO:0000313" key="2">
    <source>
        <dbReference type="EMBL" id="GGM39218.1"/>
    </source>
</evidence>
<dbReference type="RefSeq" id="WP_171105843.1">
    <property type="nucleotide sequence ID" value="NZ_JABEMG010000052.1"/>
</dbReference>
<dbReference type="Proteomes" id="UP000655589">
    <property type="component" value="Unassembled WGS sequence"/>
</dbReference>
<organism evidence="2 3">
    <name type="scientific">Promicromonospora citrea</name>
    <dbReference type="NCBI Taxonomy" id="43677"/>
    <lineage>
        <taxon>Bacteria</taxon>
        <taxon>Bacillati</taxon>
        <taxon>Actinomycetota</taxon>
        <taxon>Actinomycetes</taxon>
        <taxon>Micrococcales</taxon>
        <taxon>Promicromonosporaceae</taxon>
        <taxon>Promicromonospora</taxon>
    </lineage>
</organism>
<dbReference type="InterPro" id="IPR056091">
    <property type="entry name" value="DUF7674"/>
</dbReference>
<reference evidence="2" key="1">
    <citation type="journal article" date="2014" name="Int. J. Syst. Evol. Microbiol.">
        <title>Complete genome sequence of Corynebacterium casei LMG S-19264T (=DSM 44701T), isolated from a smear-ripened cheese.</title>
        <authorList>
            <consortium name="US DOE Joint Genome Institute (JGI-PGF)"/>
            <person name="Walter F."/>
            <person name="Albersmeier A."/>
            <person name="Kalinowski J."/>
            <person name="Ruckert C."/>
        </authorList>
    </citation>
    <scope>NUCLEOTIDE SEQUENCE</scope>
    <source>
        <strain evidence="2">JCM 3051</strain>
    </source>
</reference>
<protein>
    <recommendedName>
        <fullName evidence="1">DUF7674 domain-containing protein</fullName>
    </recommendedName>
</protein>
<comment type="caution">
    <text evidence="2">The sequence shown here is derived from an EMBL/GenBank/DDBJ whole genome shotgun (WGS) entry which is preliminary data.</text>
</comment>
<dbReference type="Pfam" id="PF24722">
    <property type="entry name" value="DUF7674"/>
    <property type="match status" value="1"/>
</dbReference>
<sequence>MNSAERTVVDLVREIPYFEDVLLAHSFAPDVVLPHVFFSLVLEEVMADFNSSANSFDRAALFAFLERCLAGRQEEVVEVVTTSFIDDLPWPGQEGEEIVDELPPLLAEEYRRSHSTG</sequence>
<feature type="domain" description="DUF7674" evidence="1">
    <location>
        <begin position="11"/>
        <end position="112"/>
    </location>
</feature>